<accession>A0A2S6I958</accession>
<name>A0A2S6I958_9BACT</name>
<gene>
    <name evidence="1" type="ORF">CLV84_0999</name>
</gene>
<comment type="caution">
    <text evidence="1">The sequence shown here is derived from an EMBL/GenBank/DDBJ whole genome shotgun (WGS) entry which is preliminary data.</text>
</comment>
<dbReference type="EMBL" id="PTJC01000005">
    <property type="protein sequence ID" value="PPK88036.1"/>
    <property type="molecule type" value="Genomic_DNA"/>
</dbReference>
<reference evidence="1 2" key="1">
    <citation type="submission" date="2018-02" db="EMBL/GenBank/DDBJ databases">
        <title>Genomic Encyclopedia of Archaeal and Bacterial Type Strains, Phase II (KMG-II): from individual species to whole genera.</title>
        <authorList>
            <person name="Goeker M."/>
        </authorList>
    </citation>
    <scope>NUCLEOTIDE SEQUENCE [LARGE SCALE GENOMIC DNA]</scope>
    <source>
        <strain evidence="1 2">DSM 29526</strain>
    </source>
</reference>
<keyword evidence="2" id="KW-1185">Reference proteome</keyword>
<sequence length="35" mass="4131">MLFFIIVFVFVHSVNLIWPGFARALFISGHYQRFG</sequence>
<dbReference type="Proteomes" id="UP000237662">
    <property type="component" value="Unassembled WGS sequence"/>
</dbReference>
<protein>
    <submittedName>
        <fullName evidence="1">Uncharacterized protein</fullName>
    </submittedName>
</protein>
<organism evidence="1 2">
    <name type="scientific">Neolewinella xylanilytica</name>
    <dbReference type="NCBI Taxonomy" id="1514080"/>
    <lineage>
        <taxon>Bacteria</taxon>
        <taxon>Pseudomonadati</taxon>
        <taxon>Bacteroidota</taxon>
        <taxon>Saprospiria</taxon>
        <taxon>Saprospirales</taxon>
        <taxon>Lewinellaceae</taxon>
        <taxon>Neolewinella</taxon>
    </lineage>
</organism>
<proteinExistence type="predicted"/>
<evidence type="ECO:0000313" key="1">
    <source>
        <dbReference type="EMBL" id="PPK88036.1"/>
    </source>
</evidence>
<dbReference type="AlphaFoldDB" id="A0A2S6I958"/>
<evidence type="ECO:0000313" key="2">
    <source>
        <dbReference type="Proteomes" id="UP000237662"/>
    </source>
</evidence>